<dbReference type="FunFam" id="3.30.70.270:FF:000001">
    <property type="entry name" value="Diguanylate cyclase domain protein"/>
    <property type="match status" value="1"/>
</dbReference>
<gene>
    <name evidence="12" type="ORF">TUM18999_28220</name>
    <name evidence="13" type="ORF">TUM20286_17620</name>
</gene>
<evidence type="ECO:0000313" key="13">
    <source>
        <dbReference type="EMBL" id="GJN52010.1"/>
    </source>
</evidence>
<comment type="cofactor">
    <cofactor evidence="1">
        <name>Mg(2+)</name>
        <dbReference type="ChEBI" id="CHEBI:18420"/>
    </cofactor>
</comment>
<dbReference type="Pfam" id="PF02743">
    <property type="entry name" value="dCache_1"/>
    <property type="match status" value="1"/>
</dbReference>
<proteinExistence type="predicted"/>
<dbReference type="PANTHER" id="PTHR45138:SF9">
    <property type="entry name" value="DIGUANYLATE CYCLASE DGCM-RELATED"/>
    <property type="match status" value="1"/>
</dbReference>
<keyword evidence="7 10" id="KW-1133">Transmembrane helix</keyword>
<dbReference type="GO" id="GO:0052621">
    <property type="term" value="F:diguanylate cyclase activity"/>
    <property type="evidence" value="ECO:0007669"/>
    <property type="project" value="UniProtKB-EC"/>
</dbReference>
<evidence type="ECO:0000256" key="5">
    <source>
        <dbReference type="ARBA" id="ARBA00022475"/>
    </source>
</evidence>
<organism evidence="12 14">
    <name type="scientific">Pseudomonas tohonis</name>
    <dbReference type="NCBI Taxonomy" id="2725477"/>
    <lineage>
        <taxon>Bacteria</taxon>
        <taxon>Pseudomonadati</taxon>
        <taxon>Pseudomonadota</taxon>
        <taxon>Gammaproteobacteria</taxon>
        <taxon>Pseudomonadales</taxon>
        <taxon>Pseudomonadaceae</taxon>
        <taxon>Pseudomonas</taxon>
    </lineage>
</organism>
<evidence type="ECO:0000259" key="11">
    <source>
        <dbReference type="PROSITE" id="PS50887"/>
    </source>
</evidence>
<dbReference type="CDD" id="cd18773">
    <property type="entry name" value="PDC1_HK_sensor"/>
    <property type="match status" value="1"/>
</dbReference>
<evidence type="ECO:0000256" key="8">
    <source>
        <dbReference type="ARBA" id="ARBA00023136"/>
    </source>
</evidence>
<dbReference type="GO" id="GO:0005886">
    <property type="term" value="C:plasma membrane"/>
    <property type="evidence" value="ECO:0007669"/>
    <property type="project" value="UniProtKB-SubCell"/>
</dbReference>
<sequence length="522" mass="56093">MNPTPFPATRLRHLILLLVLLACIATLANGLYAAYRVQKTSLLDGALKNNHAYAQKLASSIGAQLQAAQQQLAYSAALLGKHFDDPQLLAEEARRLDLQDAGFNAIAVVAADGRVLAAVPEAPQPDGSGRSPGLEEALSARRALISAPFNAASGRLVVFVSQPVRDADGQYLGLVGGSIYMRKDNLLHGLIGLHFHQDAYVYLIDANRRLLYHPDPARIGQQVGASAVDDAVLAGRSGALAYVNSKGVEMLAGYAGIPGTGWGVVSQQPREATLVALEGLVHHVLVAAMPLALLGFAVLWWTTRLIADPLRQLAAGARQMGEPGSSERLATVRAWYFEAAHIKQALITGIALMQEKLGRLNHEAQTDPLTGLLNRRAMDEALVAIRGGERDLAVVALDIDHFKKVNDRFGHDAGDRTLKVVATVMQACSRDRDLACRVGGEEFLLLLPGTTLAEASEVAERLRHSVEEARTEGVGQVTISLGVAEWTPGGRSLEATFKQADEMMYRAKRQGRNQVVVEPATH</sequence>
<accession>A0A6J4E7Z4</accession>
<dbReference type="PANTHER" id="PTHR45138">
    <property type="entry name" value="REGULATORY COMPONENTS OF SENSORY TRANSDUCTION SYSTEM"/>
    <property type="match status" value="1"/>
</dbReference>
<evidence type="ECO:0000256" key="2">
    <source>
        <dbReference type="ARBA" id="ARBA00004533"/>
    </source>
</evidence>
<comment type="catalytic activity">
    <reaction evidence="9">
        <text>2 GTP = 3',3'-c-di-GMP + 2 diphosphate</text>
        <dbReference type="Rhea" id="RHEA:24898"/>
        <dbReference type="ChEBI" id="CHEBI:33019"/>
        <dbReference type="ChEBI" id="CHEBI:37565"/>
        <dbReference type="ChEBI" id="CHEBI:58805"/>
        <dbReference type="EC" id="2.7.7.65"/>
    </reaction>
</comment>
<feature type="domain" description="GGDEF" evidence="11">
    <location>
        <begin position="390"/>
        <end position="520"/>
    </location>
</feature>
<keyword evidence="15" id="KW-1185">Reference proteome</keyword>
<evidence type="ECO:0000256" key="3">
    <source>
        <dbReference type="ARBA" id="ARBA00004651"/>
    </source>
</evidence>
<dbReference type="SUPFAM" id="SSF55073">
    <property type="entry name" value="Nucleotide cyclase"/>
    <property type="match status" value="1"/>
</dbReference>
<dbReference type="EMBL" id="AP023189">
    <property type="protein sequence ID" value="BCG24631.1"/>
    <property type="molecule type" value="Genomic_DNA"/>
</dbReference>
<dbReference type="PROSITE" id="PS50887">
    <property type="entry name" value="GGDEF"/>
    <property type="match status" value="1"/>
</dbReference>
<evidence type="ECO:0000256" key="10">
    <source>
        <dbReference type="SAM" id="Phobius"/>
    </source>
</evidence>
<dbReference type="InterPro" id="IPR000160">
    <property type="entry name" value="GGDEF_dom"/>
</dbReference>
<dbReference type="Gene3D" id="3.30.70.270">
    <property type="match status" value="1"/>
</dbReference>
<evidence type="ECO:0000256" key="9">
    <source>
        <dbReference type="ARBA" id="ARBA00034247"/>
    </source>
</evidence>
<evidence type="ECO:0000256" key="6">
    <source>
        <dbReference type="ARBA" id="ARBA00022692"/>
    </source>
</evidence>
<dbReference type="KEGG" id="ptw:TUM18999_28220"/>
<dbReference type="Pfam" id="PF00990">
    <property type="entry name" value="GGDEF"/>
    <property type="match status" value="1"/>
</dbReference>
<comment type="subcellular location">
    <subcellularLocation>
        <location evidence="2">Cell inner membrane</location>
    </subcellularLocation>
    <subcellularLocation>
        <location evidence="3">Cell membrane</location>
        <topology evidence="3">Multi-pass membrane protein</topology>
    </subcellularLocation>
</comment>
<dbReference type="EMBL" id="BQKM01000003">
    <property type="protein sequence ID" value="GJN52010.1"/>
    <property type="molecule type" value="Genomic_DNA"/>
</dbReference>
<evidence type="ECO:0000313" key="14">
    <source>
        <dbReference type="Proteomes" id="UP000509383"/>
    </source>
</evidence>
<evidence type="ECO:0000313" key="12">
    <source>
        <dbReference type="EMBL" id="BCG24631.1"/>
    </source>
</evidence>
<dbReference type="AlphaFoldDB" id="A0A6J4E7Z4"/>
<protein>
    <recommendedName>
        <fullName evidence="4">diguanylate cyclase</fullName>
        <ecNumber evidence="4">2.7.7.65</ecNumber>
    </recommendedName>
</protein>
<dbReference type="InterPro" id="IPR033479">
    <property type="entry name" value="dCache_1"/>
</dbReference>
<evidence type="ECO:0000256" key="7">
    <source>
        <dbReference type="ARBA" id="ARBA00022989"/>
    </source>
</evidence>
<dbReference type="SMART" id="SM00267">
    <property type="entry name" value="GGDEF"/>
    <property type="match status" value="1"/>
</dbReference>
<reference evidence="12 14" key="1">
    <citation type="submission" date="2020-05" db="EMBL/GenBank/DDBJ databases">
        <title>Characterization of novel class B3 metallo-beta-lactamase from novel Pseudomonas species.</title>
        <authorList>
            <person name="Yamada K."/>
            <person name="Aoki K."/>
            <person name="Ishii Y."/>
        </authorList>
    </citation>
    <scope>NUCLEOTIDE SEQUENCE [LARGE SCALE GENOMIC DNA]</scope>
    <source>
        <strain evidence="12 14">TUM18999</strain>
        <strain evidence="13 15">TUM20286</strain>
    </source>
</reference>
<dbReference type="InterPro" id="IPR043128">
    <property type="entry name" value="Rev_trsase/Diguanyl_cyclase"/>
</dbReference>
<evidence type="ECO:0000313" key="15">
    <source>
        <dbReference type="Proteomes" id="UP001054892"/>
    </source>
</evidence>
<dbReference type="InterPro" id="IPR029787">
    <property type="entry name" value="Nucleotide_cyclase"/>
</dbReference>
<name>A0A6J4E7Z4_9PSED</name>
<dbReference type="SUPFAM" id="SSF103190">
    <property type="entry name" value="Sensory domain-like"/>
    <property type="match status" value="2"/>
</dbReference>
<dbReference type="InterPro" id="IPR050469">
    <property type="entry name" value="Diguanylate_Cyclase"/>
</dbReference>
<keyword evidence="8 10" id="KW-0472">Membrane</keyword>
<feature type="transmembrane region" description="Helical" evidence="10">
    <location>
        <begin position="280"/>
        <end position="301"/>
    </location>
</feature>
<keyword evidence="5" id="KW-1003">Cell membrane</keyword>
<dbReference type="EC" id="2.7.7.65" evidence="4"/>
<dbReference type="RefSeq" id="WP_173175727.1">
    <property type="nucleotide sequence ID" value="NZ_AP023189.1"/>
</dbReference>
<evidence type="ECO:0000256" key="4">
    <source>
        <dbReference type="ARBA" id="ARBA00012528"/>
    </source>
</evidence>
<dbReference type="CDD" id="cd18774">
    <property type="entry name" value="PDC2_HK_sensor"/>
    <property type="match status" value="1"/>
</dbReference>
<dbReference type="CDD" id="cd01949">
    <property type="entry name" value="GGDEF"/>
    <property type="match status" value="1"/>
</dbReference>
<dbReference type="Gene3D" id="3.30.450.20">
    <property type="entry name" value="PAS domain"/>
    <property type="match status" value="1"/>
</dbReference>
<dbReference type="Proteomes" id="UP000509383">
    <property type="component" value="Chromosome"/>
</dbReference>
<dbReference type="NCBIfam" id="TIGR00254">
    <property type="entry name" value="GGDEF"/>
    <property type="match status" value="1"/>
</dbReference>
<dbReference type="InterPro" id="IPR029151">
    <property type="entry name" value="Sensor-like_sf"/>
</dbReference>
<dbReference type="Proteomes" id="UP001054892">
    <property type="component" value="Unassembled WGS sequence"/>
</dbReference>
<evidence type="ECO:0000256" key="1">
    <source>
        <dbReference type="ARBA" id="ARBA00001946"/>
    </source>
</evidence>
<keyword evidence="6 10" id="KW-0812">Transmembrane</keyword>